<dbReference type="eggNOG" id="ENOG502ZRA1">
    <property type="taxonomic scope" value="Bacteria"/>
</dbReference>
<keyword evidence="2" id="KW-1185">Reference proteome</keyword>
<gene>
    <name evidence="1" type="ORF">P256_01667</name>
</gene>
<dbReference type="HOGENOM" id="CLU_2565990_0_0_6"/>
<dbReference type="PATRIC" id="fig|1392540.3.peg.1616"/>
<dbReference type="EMBL" id="AYER01000006">
    <property type="protein sequence ID" value="ESK38848.1"/>
    <property type="molecule type" value="Genomic_DNA"/>
</dbReference>
<name>V2T8R0_9GAMM</name>
<proteinExistence type="predicted"/>
<reference evidence="1 2" key="1">
    <citation type="submission" date="2013-10" db="EMBL/GenBank/DDBJ databases">
        <title>The Genome Sequence of Acinetobacter nectaris CIP 110549.</title>
        <authorList>
            <consortium name="The Broad Institute Genomics Platform"/>
            <consortium name="The Broad Institute Genome Sequencing Center for Infectious Disease"/>
            <person name="Cerqueira G."/>
            <person name="Feldgarden M."/>
            <person name="Courvalin P."/>
            <person name="Grillot-Courvalin C."/>
            <person name="Clermont D."/>
            <person name="Rocha E."/>
            <person name="Yoon E.-J."/>
            <person name="Nemec A."/>
            <person name="Young S.K."/>
            <person name="Zeng Q."/>
            <person name="Gargeya S."/>
            <person name="Fitzgerald M."/>
            <person name="Abouelleil A."/>
            <person name="Alvarado L."/>
            <person name="Berlin A.M."/>
            <person name="Chapman S.B."/>
            <person name="Gainer-Dewar J."/>
            <person name="Goldberg J."/>
            <person name="Gnerre S."/>
            <person name="Griggs A."/>
            <person name="Gujja S."/>
            <person name="Hansen M."/>
            <person name="Howarth C."/>
            <person name="Imamovic A."/>
            <person name="Ireland A."/>
            <person name="Larimer J."/>
            <person name="McCowan C."/>
            <person name="Murphy C."/>
            <person name="Pearson M."/>
            <person name="Poon T.W."/>
            <person name="Priest M."/>
            <person name="Roberts A."/>
            <person name="Saif S."/>
            <person name="Shea T."/>
            <person name="Sykes S."/>
            <person name="Wortman J."/>
            <person name="Nusbaum C."/>
            <person name="Birren B."/>
        </authorList>
    </citation>
    <scope>NUCLEOTIDE SEQUENCE [LARGE SCALE GENOMIC DNA]</scope>
    <source>
        <strain evidence="1 2">CIP 110549</strain>
    </source>
</reference>
<dbReference type="RefSeq" id="WP_023273287.1">
    <property type="nucleotide sequence ID" value="NZ_KI530723.1"/>
</dbReference>
<dbReference type="Proteomes" id="UP000023785">
    <property type="component" value="Unassembled WGS sequence"/>
</dbReference>
<evidence type="ECO:0000313" key="1">
    <source>
        <dbReference type="EMBL" id="ESK38848.1"/>
    </source>
</evidence>
<sequence>MSDQQLEFLIAFAESGNQQKIVFPHISYQGWIMEISEEGLVISTGFNEKKGKDILLSLEELQQAELFFWDQKTSEWTAFKNKLQTC</sequence>
<dbReference type="OrthoDB" id="6699058at2"/>
<protein>
    <submittedName>
        <fullName evidence="1">Uncharacterized protein</fullName>
    </submittedName>
</protein>
<comment type="caution">
    <text evidence="1">The sequence shown here is derived from an EMBL/GenBank/DDBJ whole genome shotgun (WGS) entry which is preliminary data.</text>
</comment>
<accession>V2T8R0</accession>
<organism evidence="1 2">
    <name type="scientific">Acinetobacter nectaris CIP 110549</name>
    <dbReference type="NCBI Taxonomy" id="1392540"/>
    <lineage>
        <taxon>Bacteria</taxon>
        <taxon>Pseudomonadati</taxon>
        <taxon>Pseudomonadota</taxon>
        <taxon>Gammaproteobacteria</taxon>
        <taxon>Moraxellales</taxon>
        <taxon>Moraxellaceae</taxon>
        <taxon>Acinetobacter</taxon>
    </lineage>
</organism>
<dbReference type="STRING" id="1392540.P256_01667"/>
<evidence type="ECO:0000313" key="2">
    <source>
        <dbReference type="Proteomes" id="UP000023785"/>
    </source>
</evidence>
<dbReference type="AlphaFoldDB" id="V2T8R0"/>